<evidence type="ECO:0000313" key="2">
    <source>
        <dbReference type="EMBL" id="MVX56484.1"/>
    </source>
</evidence>
<evidence type="ECO:0000259" key="1">
    <source>
        <dbReference type="Pfam" id="PF04168"/>
    </source>
</evidence>
<evidence type="ECO:0000313" key="3">
    <source>
        <dbReference type="Proteomes" id="UP000472580"/>
    </source>
</evidence>
<dbReference type="OrthoDB" id="9803532at2"/>
<comment type="caution">
    <text evidence="2">The sequence shown here is derived from an EMBL/GenBank/DDBJ whole genome shotgun (WGS) entry which is preliminary data.</text>
</comment>
<sequence length="224" mass="25888">MGFISIEQSDNLFWLGRYAERVYRTIRSFEALCDVMLDIDEQAYKPFCAALNIPDIYKDSLDFIDSYLYEPQNPDSLYSNLSRAYDNGLVLRNTISSPSLSYLQLAMNCMEEGRRNRANALVGRQVMDYLLAFWGSVDEYVASGQERCLIKAGRYLERLDMQIRLGESWESIGVTLGKLERRLIGAKLLYDTNKFRLLLNFAQLADDDEEVREIALENIRTLLL</sequence>
<protein>
    <recommendedName>
        <fullName evidence="1">DUF403 domain-containing protein</fullName>
    </recommendedName>
</protein>
<reference evidence="2 3" key="1">
    <citation type="submission" date="2019-12" db="EMBL/GenBank/DDBJ databases">
        <title>Microbes associate with the intestines of laboratory mice.</title>
        <authorList>
            <person name="Navarre W."/>
            <person name="Wong E."/>
        </authorList>
    </citation>
    <scope>NUCLEOTIDE SEQUENCE [LARGE SCALE GENOMIC DNA]</scope>
    <source>
        <strain evidence="2 3">NM82_D38</strain>
    </source>
</reference>
<dbReference type="EMBL" id="WSRP01000011">
    <property type="protein sequence ID" value="MVX56484.1"/>
    <property type="molecule type" value="Genomic_DNA"/>
</dbReference>
<dbReference type="AlphaFoldDB" id="A0A6L6YGK3"/>
<dbReference type="Proteomes" id="UP000472580">
    <property type="component" value="Unassembled WGS sequence"/>
</dbReference>
<dbReference type="Pfam" id="PF04168">
    <property type="entry name" value="Alpha-E"/>
    <property type="match status" value="1"/>
</dbReference>
<name>A0A6L6YGK3_9BURK</name>
<dbReference type="RefSeq" id="WP_160334919.1">
    <property type="nucleotide sequence ID" value="NZ_CALPCV010000005.1"/>
</dbReference>
<keyword evidence="3" id="KW-1185">Reference proteome</keyword>
<gene>
    <name evidence="2" type="ORF">E5987_04585</name>
</gene>
<dbReference type="InterPro" id="IPR007296">
    <property type="entry name" value="DUF403"/>
</dbReference>
<proteinExistence type="predicted"/>
<organism evidence="2 3">
    <name type="scientific">Parasutterella muris</name>
    <dbReference type="NCBI Taxonomy" id="2565572"/>
    <lineage>
        <taxon>Bacteria</taxon>
        <taxon>Pseudomonadati</taxon>
        <taxon>Pseudomonadota</taxon>
        <taxon>Betaproteobacteria</taxon>
        <taxon>Burkholderiales</taxon>
        <taxon>Sutterellaceae</taxon>
        <taxon>Parasutterella</taxon>
    </lineage>
</organism>
<feature type="domain" description="DUF403" evidence="1">
    <location>
        <begin position="10"/>
        <end position="166"/>
    </location>
</feature>
<accession>A0A6L6YGK3</accession>